<accession>A0AB35MHG2</accession>
<dbReference type="RefSeq" id="WP_301160095.1">
    <property type="nucleotide sequence ID" value="NZ_JAUHQB010000003.1"/>
</dbReference>
<evidence type="ECO:0000313" key="4">
    <source>
        <dbReference type="EMBL" id="MDN4483172.1"/>
    </source>
</evidence>
<dbReference type="SUPFAM" id="SSF55729">
    <property type="entry name" value="Acyl-CoA N-acyltransferases (Nat)"/>
    <property type="match status" value="1"/>
</dbReference>
<dbReference type="InterPro" id="IPR000182">
    <property type="entry name" value="GNAT_dom"/>
</dbReference>
<dbReference type="GO" id="GO:0016747">
    <property type="term" value="F:acyltransferase activity, transferring groups other than amino-acyl groups"/>
    <property type="evidence" value="ECO:0007669"/>
    <property type="project" value="InterPro"/>
</dbReference>
<feature type="domain" description="N-acetyltransferase" evidence="3">
    <location>
        <begin position="27"/>
        <end position="175"/>
    </location>
</feature>
<evidence type="ECO:0000313" key="5">
    <source>
        <dbReference type="Proteomes" id="UP001172756"/>
    </source>
</evidence>
<evidence type="ECO:0000256" key="1">
    <source>
        <dbReference type="ARBA" id="ARBA00022679"/>
    </source>
</evidence>
<keyword evidence="1" id="KW-0808">Transferase</keyword>
<name>A0AB35MHG2_9MICO</name>
<protein>
    <submittedName>
        <fullName evidence="4">GNAT family N-acetyltransferase</fullName>
    </submittedName>
</protein>
<dbReference type="EMBL" id="JAUHQB010000003">
    <property type="protein sequence ID" value="MDN4483172.1"/>
    <property type="molecule type" value="Genomic_DNA"/>
</dbReference>
<dbReference type="Pfam" id="PF00583">
    <property type="entry name" value="Acetyltransf_1"/>
    <property type="match status" value="1"/>
</dbReference>
<dbReference type="InterPro" id="IPR016181">
    <property type="entry name" value="Acyl_CoA_acyltransferase"/>
</dbReference>
<dbReference type="Proteomes" id="UP001172756">
    <property type="component" value="Unassembled WGS sequence"/>
</dbReference>
<gene>
    <name evidence="4" type="ORF">QQ002_06435</name>
</gene>
<keyword evidence="2" id="KW-0012">Acyltransferase</keyword>
<dbReference type="PANTHER" id="PTHR43877">
    <property type="entry name" value="AMINOALKYLPHOSPHONATE N-ACETYLTRANSFERASE-RELATED-RELATED"/>
    <property type="match status" value="1"/>
</dbReference>
<dbReference type="Gene3D" id="3.40.630.30">
    <property type="match status" value="1"/>
</dbReference>
<evidence type="ECO:0000259" key="3">
    <source>
        <dbReference type="PROSITE" id="PS51186"/>
    </source>
</evidence>
<evidence type="ECO:0000256" key="2">
    <source>
        <dbReference type="ARBA" id="ARBA00023315"/>
    </source>
</evidence>
<sequence length="175" mass="18436">MADDSPRMRIVMTAPVDSIIAAATPWPHVRPLQPEDIPWLAAASWEAYQGDRGFETWDAAVASTQSIFTGRWGDFMPVASPVGVTEDGYVAGVVATVQRMTIDDAPDSPYVLNCLTIPDHQRQGVASGLLAAAARAAKAVGEHALGLTVDEDNAGARALYEGLGFVEVSRGLAGS</sequence>
<dbReference type="PROSITE" id="PS51186">
    <property type="entry name" value="GNAT"/>
    <property type="match status" value="1"/>
</dbReference>
<dbReference type="InterPro" id="IPR050832">
    <property type="entry name" value="Bact_Acetyltransf"/>
</dbReference>
<comment type="caution">
    <text evidence="4">The sequence shown here is derived from an EMBL/GenBank/DDBJ whole genome shotgun (WGS) entry which is preliminary data.</text>
</comment>
<proteinExistence type="predicted"/>
<dbReference type="PANTHER" id="PTHR43877:SF1">
    <property type="entry name" value="ACETYLTRANSFERASE"/>
    <property type="match status" value="1"/>
</dbReference>
<dbReference type="AlphaFoldDB" id="A0AB35MHG2"/>
<organism evidence="4 5">
    <name type="scientific">Demequina lignilytica</name>
    <dbReference type="NCBI Taxonomy" id="3051663"/>
    <lineage>
        <taxon>Bacteria</taxon>
        <taxon>Bacillati</taxon>
        <taxon>Actinomycetota</taxon>
        <taxon>Actinomycetes</taxon>
        <taxon>Micrococcales</taxon>
        <taxon>Demequinaceae</taxon>
        <taxon>Demequina</taxon>
    </lineage>
</organism>
<reference evidence="4 5" key="1">
    <citation type="submission" date="2023-06" db="EMBL/GenBank/DDBJ databases">
        <title>SYSU T0a273.</title>
        <authorList>
            <person name="Gao L."/>
            <person name="Fang B.-Z."/>
            <person name="Li W.-J."/>
        </authorList>
    </citation>
    <scope>NUCLEOTIDE SEQUENCE [LARGE SCALE GENOMIC DNA]</scope>
    <source>
        <strain evidence="4 5">SYSU T0a273</strain>
    </source>
</reference>